<proteinExistence type="predicted"/>
<evidence type="ECO:0000259" key="2">
    <source>
        <dbReference type="Pfam" id="PF18962"/>
    </source>
</evidence>
<dbReference type="OrthoDB" id="1391570at2"/>
<keyword evidence="1" id="KW-0732">Signal</keyword>
<evidence type="ECO:0000313" key="3">
    <source>
        <dbReference type="EMBL" id="AWK03646.1"/>
    </source>
</evidence>
<dbReference type="KEGG" id="fcr:HYN56_05175"/>
<dbReference type="SUPFAM" id="SSF50960">
    <property type="entry name" value="TolB, C-terminal domain"/>
    <property type="match status" value="1"/>
</dbReference>
<sequence>MKNNKLLVVIVLLGFLSFGMKYNNIIKKNVVAPIVESLAKAETTFIDKKVNNRNKKTEVKENSSTSSAVAATVTVNNVVAVNGGGNPQPGSQLDYTITIANTGADDALGMTFQDILDSNLTLVANSFKATPVANNNSYSCIGNVGITVDAAGGVLANDVSPDATALTATILTNPTNGTVNLASNGSFTYNPTAAYSGSDSFTYTITSTNGKTSTATVNITVSTPIIFVNNAAASPGNGTLATPYKQLSSITGSSANPIFIYSGTVTGSLALNDNQKVIGQGATSSLASILNLTVPTYSNSLPSTGGANPTIAGISLKSNNDIQAVAMTGTLSGSNVGALKIKNASINATNLQAVNITGTGTIDCIFTSISANGNPVKGISVNSPGSFQITGSGNTAGSGGTIQNIQQRGAEFISCSNVILKNMNFTNSSISGVNGNVPNPQNNNTDSYAALHFKTISGGVTLDNIAVSGTTNSMGINLNDVNNFVLSNSTINGCGSANGGNVNVGGIFALELKGTCSITNTNVNDSWGRGFFGYNGISQNPTLNLTVTGSQFKNSFNRSNGDSNFIFQARGTSKNTLVFKKNDFSNPKTTGLTLNFDGSSDNNVQIGGNTPSTDANIINAATTSPGSNGLSLQANGSATVNYNIINNTVKASYNGVYSCSVGHQGSGTMKGRINNNIIDASGLGTTSNGIYVAVSGNAKHITEISNNIINNASNYGVYSDANDNNIAGSARIDATIKNNTINVVNNAYANLGIVATADNSLSTMINAANISGNTTNTATGVAATFDVMSQSANSQVILQGTGTFVPGANNTDNSAKLKTFWDLNNNTIGTALHEFPYTGKIVSGTVTLPDNGTASKMAPQNDIQEETKPAAESTVNNPAITDNSVTAKSTAVNATATTLSAGPFTLAAGKSTVITFSATINAAGTLPQNTCAVTNQATVSGSNFSTVNSNITTTSIKPGNATATTDTQNITCLGSTAVNLNATCPLGTTATWYTAMSGGTSFATGASVTATPTANNTTYCVACETAYCASDRVLVKTVTGTPSTTSPPVTIIACDSYTWSANGTTYTNSGTYTTVIGCDTKTLNLTITPSTTSAPETIVACDSYTWSANGTTYTSSGTYTTVVGCDTKKLNLTITPSTSSPTETQAACDSYTWPVNGVKYTASGNYTHKVGCDTKTLALTITNSTSSTQTETACDSYTWSVNGVKYTTSGNYDYTVGCDTKTLALTITNSTSSTQTETACDSYTWPVNGVKYTASGNYTHKVGCDTKTLALTITNSTSSTQTETACDSYTWSVNGVKYTTSGNYDYTVGCDTKTLALTITNSTSSTQTETACDSYTWPVNGIKYTASGNYTHKVGCDTKTLALTITNSTSSTQTETACDSYTWPVNGIKYTASGNYTHKVGCDTKTLVLTITNSTNSTQTETACDSYTWLVNGVKYTASGNYVYTVGCDTKTLALTITNSTSSTQTETACDSYTWPVNGVKYTASGNYVYTVGCDTKTLALTITNSTSSTQTESACSSYTWPVNGITYTSSGNYDYTVGCDTKTLALTITNSTSSTQTETACDSYTWPVNGITYTSSGNYDYTVGCDTKTLALTINNSSAILKTVNLNSGILTANQSGATYQWYKCPNTLLTTETNQSFTPSVVGEYKVDITVAGCTVTSDCINVTTLGLDDFNVSEFKMYPVPSRGVLNIVTKYNGKYIIIDAAGKLVKSVHLNADSLNTIHLEDLADGVYLIQNTDHNTFKAQKFILKK</sequence>
<name>A0A2S1YHX9_9FLAO</name>
<dbReference type="InterPro" id="IPR006626">
    <property type="entry name" value="PbH1"/>
</dbReference>
<dbReference type="InterPro" id="IPR026444">
    <property type="entry name" value="Secre_tail"/>
</dbReference>
<organism evidence="3 4">
    <name type="scientific">Flavobacterium crocinum</name>
    <dbReference type="NCBI Taxonomy" id="2183896"/>
    <lineage>
        <taxon>Bacteria</taxon>
        <taxon>Pseudomonadati</taxon>
        <taxon>Bacteroidota</taxon>
        <taxon>Flavobacteriia</taxon>
        <taxon>Flavobacteriales</taxon>
        <taxon>Flavobacteriaceae</taxon>
        <taxon>Flavobacterium</taxon>
    </lineage>
</organism>
<reference evidence="3 4" key="1">
    <citation type="submission" date="2018-05" db="EMBL/GenBank/DDBJ databases">
        <title>Genome sequencing of Flavobacterium sp. HYN0056.</title>
        <authorList>
            <person name="Yi H."/>
            <person name="Baek C."/>
        </authorList>
    </citation>
    <scope>NUCLEOTIDE SEQUENCE [LARGE SCALE GENOMIC DNA]</scope>
    <source>
        <strain evidence="3 4">HYN0056</strain>
    </source>
</reference>
<dbReference type="NCBIfam" id="TIGR04183">
    <property type="entry name" value="Por_Secre_tail"/>
    <property type="match status" value="1"/>
</dbReference>
<feature type="domain" description="Secretion system C-terminal sorting" evidence="2">
    <location>
        <begin position="1680"/>
        <end position="1748"/>
    </location>
</feature>
<evidence type="ECO:0000313" key="4">
    <source>
        <dbReference type="Proteomes" id="UP000245250"/>
    </source>
</evidence>
<gene>
    <name evidence="3" type="ORF">HYN56_05175</name>
</gene>
<protein>
    <submittedName>
        <fullName evidence="3">Secretion protein</fullName>
    </submittedName>
</protein>
<dbReference type="EMBL" id="CP029255">
    <property type="protein sequence ID" value="AWK03646.1"/>
    <property type="molecule type" value="Genomic_DNA"/>
</dbReference>
<dbReference type="RefSeq" id="WP_109191205.1">
    <property type="nucleotide sequence ID" value="NZ_CP029255.1"/>
</dbReference>
<dbReference type="Proteomes" id="UP000245250">
    <property type="component" value="Chromosome"/>
</dbReference>
<evidence type="ECO:0000256" key="1">
    <source>
        <dbReference type="ARBA" id="ARBA00022729"/>
    </source>
</evidence>
<accession>A0A2S1YHX9</accession>
<dbReference type="Pfam" id="PF17963">
    <property type="entry name" value="Big_9"/>
    <property type="match status" value="1"/>
</dbReference>
<dbReference type="Pfam" id="PF18962">
    <property type="entry name" value="Por_Secre_tail"/>
    <property type="match status" value="1"/>
</dbReference>
<dbReference type="SMART" id="SM00710">
    <property type="entry name" value="PbH1"/>
    <property type="match status" value="12"/>
</dbReference>
<keyword evidence="4" id="KW-1185">Reference proteome</keyword>